<evidence type="ECO:0000256" key="8">
    <source>
        <dbReference type="ARBA" id="ARBA00046432"/>
    </source>
</evidence>
<dbReference type="InterPro" id="IPR037171">
    <property type="entry name" value="NagB/RpiA_transferase-like"/>
</dbReference>
<protein>
    <recommendedName>
        <fullName evidence="6">Translation initiation factor eIF2B subunit beta</fullName>
    </recommendedName>
    <alternativeName>
        <fullName evidence="7">eIF2B GDP-GTP exchange factor subunit beta</fullName>
    </alternativeName>
</protein>
<evidence type="ECO:0000256" key="7">
    <source>
        <dbReference type="ARBA" id="ARBA00044228"/>
    </source>
</evidence>
<reference evidence="11" key="1">
    <citation type="submission" date="2022-08" db="EMBL/GenBank/DDBJ databases">
        <title>Novel sulphate-reducing endosymbionts in the free-living metamonad Anaeramoeba.</title>
        <authorList>
            <person name="Jerlstrom-Hultqvist J."/>
            <person name="Cepicka I."/>
            <person name="Gallot-Lavallee L."/>
            <person name="Salas-Leiva D."/>
            <person name="Curtis B.A."/>
            <person name="Zahonova K."/>
            <person name="Pipaliya S."/>
            <person name="Dacks J."/>
            <person name="Roger A.J."/>
        </authorList>
    </citation>
    <scope>NUCLEOTIDE SEQUENCE</scope>
    <source>
        <strain evidence="11">Busselton2</strain>
    </source>
</reference>
<evidence type="ECO:0000256" key="10">
    <source>
        <dbReference type="SAM" id="MobiDB-lite"/>
    </source>
</evidence>
<dbReference type="Proteomes" id="UP001146793">
    <property type="component" value="Unassembled WGS sequence"/>
</dbReference>
<evidence type="ECO:0000313" key="12">
    <source>
        <dbReference type="Proteomes" id="UP001146793"/>
    </source>
</evidence>
<dbReference type="InterPro" id="IPR042529">
    <property type="entry name" value="IF_2B-like_C"/>
</dbReference>
<evidence type="ECO:0000256" key="5">
    <source>
        <dbReference type="ARBA" id="ARBA00022917"/>
    </source>
</evidence>
<comment type="subunit">
    <text evidence="8">Component of the translation initiation factor 2B (eIF2B) complex which is a heterodecamer of two sets of five different subunits: alpha, beta, gamma, delta and epsilon. Subunits alpha, beta and delta comprise a regulatory subcomplex and subunits epsilon and gamma comprise a catalytic subcomplex. Within the complex, the hexameric regulatory complex resides at the center, with the two heterodimeric catalytic subcomplexes bound on opposite sides.</text>
</comment>
<accession>A0AAV7YUT5</accession>
<evidence type="ECO:0000256" key="3">
    <source>
        <dbReference type="ARBA" id="ARBA00022490"/>
    </source>
</evidence>
<dbReference type="SUPFAM" id="SSF100950">
    <property type="entry name" value="NagB/RpiA/CoA transferase-like"/>
    <property type="match status" value="1"/>
</dbReference>
<sequence length="394" mass="45226">MQNKNSIKIIVDEFVRKVRRAEITDSYQCAVQTWKILKLIVAEFNEEDLFKETKYFGKMLINANPLEMSIGNMVRRLLFIINKESGQGSKENKNEEKQEEKSSKQETIQKPNKTKISKEKTHNFPYISPPLRTRSHSKSLSDFLLLTEKKKKPSALNITLLTEPKKKNIKNEIQKSMIDVEEELKFTYDAISEQGIDLIHANEIILTFGYSKIALELFQEVYKTRKFEVVVAESSPNYSGYKMAVALSKLKIPTTLINDSAIFSIMSKVNSVIVGTRFVMANGGLIADIGLHNLAIAANVHSLPFIVLFGNYQLSPFFPYDQDTFNIMRSPDEIFDQSEMTNLSEKVHTINPQFDYVPPNLITLFINNENGQQPSYIYRISQNQYSTKDFVEKD</sequence>
<evidence type="ECO:0000313" key="11">
    <source>
        <dbReference type="EMBL" id="KAJ3431642.1"/>
    </source>
</evidence>
<evidence type="ECO:0000256" key="1">
    <source>
        <dbReference type="ARBA" id="ARBA00004514"/>
    </source>
</evidence>
<proteinExistence type="inferred from homology"/>
<keyword evidence="3" id="KW-0963">Cytoplasm</keyword>
<dbReference type="InterPro" id="IPR000649">
    <property type="entry name" value="IF-2B-related"/>
</dbReference>
<comment type="similarity">
    <text evidence="2 9">Belongs to the eIF-2B alpha/beta/delta subunits family.</text>
</comment>
<keyword evidence="5" id="KW-0648">Protein biosynthesis</keyword>
<dbReference type="Pfam" id="PF01008">
    <property type="entry name" value="IF-2B"/>
    <property type="match status" value="1"/>
</dbReference>
<dbReference type="GO" id="GO:0005085">
    <property type="term" value="F:guanyl-nucleotide exchange factor activity"/>
    <property type="evidence" value="ECO:0007669"/>
    <property type="project" value="TreeGrafter"/>
</dbReference>
<evidence type="ECO:0000256" key="6">
    <source>
        <dbReference type="ARBA" id="ARBA00044122"/>
    </source>
</evidence>
<organism evidence="11 12">
    <name type="scientific">Anaeramoeba flamelloides</name>
    <dbReference type="NCBI Taxonomy" id="1746091"/>
    <lineage>
        <taxon>Eukaryota</taxon>
        <taxon>Metamonada</taxon>
        <taxon>Anaeramoebidae</taxon>
        <taxon>Anaeramoeba</taxon>
    </lineage>
</organism>
<dbReference type="InterPro" id="IPR051855">
    <property type="entry name" value="eIF2B_beta_subunit"/>
</dbReference>
<dbReference type="PANTHER" id="PTHR45859:SF1">
    <property type="entry name" value="TRANSLATION INITIATION FACTOR EIF-2B SUBUNIT BETA"/>
    <property type="match status" value="1"/>
</dbReference>
<evidence type="ECO:0000256" key="4">
    <source>
        <dbReference type="ARBA" id="ARBA00022540"/>
    </source>
</evidence>
<dbReference type="Gene3D" id="3.40.50.10470">
    <property type="entry name" value="Translation initiation factor eif-2b, domain 2"/>
    <property type="match status" value="1"/>
</dbReference>
<dbReference type="GO" id="GO:0005851">
    <property type="term" value="C:eukaryotic translation initiation factor 2B complex"/>
    <property type="evidence" value="ECO:0007669"/>
    <property type="project" value="TreeGrafter"/>
</dbReference>
<dbReference type="EMBL" id="JANTQA010000047">
    <property type="protein sequence ID" value="KAJ3431642.1"/>
    <property type="molecule type" value="Genomic_DNA"/>
</dbReference>
<evidence type="ECO:0000256" key="2">
    <source>
        <dbReference type="ARBA" id="ARBA00007251"/>
    </source>
</evidence>
<dbReference type="PANTHER" id="PTHR45859">
    <property type="entry name" value="TRANSLATION INITIATION FACTOR EIF-2B SUBUNIT BETA"/>
    <property type="match status" value="1"/>
</dbReference>
<dbReference type="GO" id="GO:0003743">
    <property type="term" value="F:translation initiation factor activity"/>
    <property type="evidence" value="ECO:0007669"/>
    <property type="project" value="UniProtKB-KW"/>
</dbReference>
<name>A0AAV7YUT5_9EUKA</name>
<dbReference type="AlphaFoldDB" id="A0AAV7YUT5"/>
<feature type="compositionally biased region" description="Basic and acidic residues" evidence="10">
    <location>
        <begin position="90"/>
        <end position="104"/>
    </location>
</feature>
<dbReference type="GO" id="GO:0005829">
    <property type="term" value="C:cytosol"/>
    <property type="evidence" value="ECO:0007669"/>
    <property type="project" value="UniProtKB-SubCell"/>
</dbReference>
<comment type="caution">
    <text evidence="11">The sequence shown here is derived from an EMBL/GenBank/DDBJ whole genome shotgun (WGS) entry which is preliminary data.</text>
</comment>
<keyword evidence="4 11" id="KW-0396">Initiation factor</keyword>
<comment type="subcellular location">
    <subcellularLocation>
        <location evidence="1">Cytoplasm</location>
        <location evidence="1">Cytosol</location>
    </subcellularLocation>
</comment>
<feature type="region of interest" description="Disordered" evidence="10">
    <location>
        <begin position="87"/>
        <end position="115"/>
    </location>
</feature>
<evidence type="ECO:0000256" key="9">
    <source>
        <dbReference type="RuleBase" id="RU003814"/>
    </source>
</evidence>
<gene>
    <name evidence="11" type="ORF">M0812_20556</name>
</gene>